<dbReference type="Pfam" id="PF08530">
    <property type="entry name" value="PepX_C"/>
    <property type="match status" value="1"/>
</dbReference>
<evidence type="ECO:0000256" key="2">
    <source>
        <dbReference type="SAM" id="MobiDB-lite"/>
    </source>
</evidence>
<dbReference type="Gene3D" id="1.10.3020.10">
    <property type="entry name" value="alpha-amino acid ester hydrolase ( Helical cap domain)"/>
    <property type="match status" value="1"/>
</dbReference>
<accession>A0A2H1I9M0</accession>
<reference evidence="4 5" key="1">
    <citation type="submission" date="2017-03" db="EMBL/GenBank/DDBJ databases">
        <authorList>
            <person name="Afonso C.L."/>
            <person name="Miller P.J."/>
            <person name="Scott M.A."/>
            <person name="Spackman E."/>
            <person name="Goraichik I."/>
            <person name="Dimitrov K.M."/>
            <person name="Suarez D.L."/>
            <person name="Swayne D.E."/>
        </authorList>
    </citation>
    <scope>NUCLEOTIDE SEQUENCE [LARGE SCALE GENOMIC DNA]</scope>
    <source>
        <strain evidence="4 5">CIP 102111</strain>
    </source>
</reference>
<dbReference type="InterPro" id="IPR000383">
    <property type="entry name" value="Xaa-Pro-like_dom"/>
</dbReference>
<protein>
    <recommendedName>
        <fullName evidence="3">Xaa-Pro dipeptidyl-peptidase C-terminal domain-containing protein</fullName>
    </recommendedName>
</protein>
<dbReference type="GO" id="GO:0008239">
    <property type="term" value="F:dipeptidyl-peptidase activity"/>
    <property type="evidence" value="ECO:0007669"/>
    <property type="project" value="InterPro"/>
</dbReference>
<keyword evidence="1" id="KW-0378">Hydrolase</keyword>
<dbReference type="PANTHER" id="PTHR43056">
    <property type="entry name" value="PEPTIDASE S9 PROLYL OLIGOPEPTIDASE"/>
    <property type="match status" value="1"/>
</dbReference>
<gene>
    <name evidence="4" type="ORF">BC102111_00994</name>
</gene>
<feature type="region of interest" description="Disordered" evidence="2">
    <location>
        <begin position="364"/>
        <end position="413"/>
    </location>
</feature>
<evidence type="ECO:0000259" key="3">
    <source>
        <dbReference type="SMART" id="SM00939"/>
    </source>
</evidence>
<dbReference type="InterPro" id="IPR013736">
    <property type="entry name" value="Xaa-Pro_dipept_C"/>
</dbReference>
<evidence type="ECO:0000313" key="5">
    <source>
        <dbReference type="Proteomes" id="UP000234333"/>
    </source>
</evidence>
<dbReference type="NCBIfam" id="TIGR00976">
    <property type="entry name" value="CocE_NonD"/>
    <property type="match status" value="2"/>
</dbReference>
<dbReference type="RefSeq" id="WP_180960576.1">
    <property type="nucleotide sequence ID" value="NZ_FXZC01000002.1"/>
</dbReference>
<name>A0A2H1I9M0_9MICO</name>
<dbReference type="Pfam" id="PF02129">
    <property type="entry name" value="Peptidase_S15"/>
    <property type="match status" value="1"/>
</dbReference>
<dbReference type="AlphaFoldDB" id="A0A2H1I9M0"/>
<dbReference type="InterPro" id="IPR029058">
    <property type="entry name" value="AB_hydrolase_fold"/>
</dbReference>
<evidence type="ECO:0000256" key="1">
    <source>
        <dbReference type="ARBA" id="ARBA00022801"/>
    </source>
</evidence>
<dbReference type="SMART" id="SM00939">
    <property type="entry name" value="PepX_C"/>
    <property type="match status" value="1"/>
</dbReference>
<dbReference type="Gene3D" id="2.60.120.260">
    <property type="entry name" value="Galactose-binding domain-like"/>
    <property type="match status" value="1"/>
</dbReference>
<dbReference type="SUPFAM" id="SSF49785">
    <property type="entry name" value="Galactose-binding domain-like"/>
    <property type="match status" value="1"/>
</dbReference>
<dbReference type="Gene3D" id="3.40.50.1820">
    <property type="entry name" value="alpha/beta hydrolase"/>
    <property type="match status" value="1"/>
</dbReference>
<proteinExistence type="predicted"/>
<dbReference type="SUPFAM" id="SSF53474">
    <property type="entry name" value="alpha/beta-Hydrolases"/>
    <property type="match status" value="1"/>
</dbReference>
<dbReference type="GeneID" id="99772989"/>
<evidence type="ECO:0000313" key="4">
    <source>
        <dbReference type="EMBL" id="SMX71919.1"/>
    </source>
</evidence>
<dbReference type="InterPro" id="IPR008979">
    <property type="entry name" value="Galactose-bd-like_sf"/>
</dbReference>
<dbReference type="PANTHER" id="PTHR43056:SF10">
    <property type="entry name" value="COCE_NOND FAMILY, PUTATIVE (AFU_ORTHOLOGUE AFUA_7G00600)-RELATED"/>
    <property type="match status" value="1"/>
</dbReference>
<feature type="domain" description="Xaa-Pro dipeptidyl-peptidase C-terminal" evidence="3">
    <location>
        <begin position="305"/>
        <end position="557"/>
    </location>
</feature>
<dbReference type="InterPro" id="IPR005674">
    <property type="entry name" value="CocE/Ser_esterase"/>
</dbReference>
<dbReference type="InterPro" id="IPR050585">
    <property type="entry name" value="Xaa-Pro_dipeptidyl-ppase/CocE"/>
</dbReference>
<dbReference type="EMBL" id="FXZC01000002">
    <property type="protein sequence ID" value="SMX71919.1"/>
    <property type="molecule type" value="Genomic_DNA"/>
</dbReference>
<sequence>MCPEARESARVVPRPLFTPPEQARQLAVRMRDGVLLATDVYLPPAGHGPVLLSRLPYDKAGDECFMPAVARWLCARGYVVVVQDVRGKGRSGGELAPFVHEVDDGYDTLEWITGQDWASGPIGMFGDSYYGYTQWAAAASGHPALAAMAPRVTTPDAPRLLTDGVFRLEMAVAWVLETFLDERLFDCIGTIDWTVHPLADIAAEVLDGIRPHLLDRWVGGAVDAPEIEAEGRIPTLHLVGLDDFLAGAGIDAWRRASEGPAEQLLLVDARDHGWTARDPGVPGGAASADGDPSPAFLEEYLSPLLGFFDRHLGQSLDLDSRRRSATEIPPVRWRIGDDRFHAARTWPPPDVVRRQWTLTVDGLEPAGSAVGRGRSAEDDPAGRPPVRSFVHDPSDPVPSAANPFHPNLDRGDDTDSLDRDDVLVFASTAVTQPLVLLGSGTVSVDLDIDGDFDIVAEEGTHVVGHLMVGLFDVAPDGRAARIAEAAVAVVDIGQPTAVDLPALGWEVSAGHRLALRLSASSYPGRLLHPGSAEDPWTATAGARRTYRVRLGEKSRLSLDVRGESR</sequence>
<dbReference type="Proteomes" id="UP000234333">
    <property type="component" value="Unassembled WGS sequence"/>
</dbReference>
<organism evidence="4 5">
    <name type="scientific">Brevibacterium casei CIP 102111</name>
    <dbReference type="NCBI Taxonomy" id="1255625"/>
    <lineage>
        <taxon>Bacteria</taxon>
        <taxon>Bacillati</taxon>
        <taxon>Actinomycetota</taxon>
        <taxon>Actinomycetes</taxon>
        <taxon>Micrococcales</taxon>
        <taxon>Brevibacteriaceae</taxon>
        <taxon>Brevibacterium</taxon>
    </lineage>
</organism>